<dbReference type="GO" id="GO:0003700">
    <property type="term" value="F:DNA-binding transcription factor activity"/>
    <property type="evidence" value="ECO:0007669"/>
    <property type="project" value="InterPro"/>
</dbReference>
<sequence length="142" mass="15639">MGSGTPQAEDSWTGHIPGDERDESAVASGPALRRAVQYLHTHADQPITVAELSEHAGVGVRTLQYGFRRTYDTTPLQYLRGIRLQRAHDDLAAATPGHDTVTAIAARWMFTHSGRFAAAYRRRYGCPPHRTLADYAASPVRL</sequence>
<keyword evidence="1" id="KW-0805">Transcription regulation</keyword>
<evidence type="ECO:0000259" key="4">
    <source>
        <dbReference type="PROSITE" id="PS01124"/>
    </source>
</evidence>
<dbReference type="AlphaFoldDB" id="A0A7K0DXJ3"/>
<dbReference type="InterPro" id="IPR018060">
    <property type="entry name" value="HTH_AraC"/>
</dbReference>
<keyword evidence="2" id="KW-0804">Transcription</keyword>
<dbReference type="GO" id="GO:0043565">
    <property type="term" value="F:sequence-specific DNA binding"/>
    <property type="evidence" value="ECO:0007669"/>
    <property type="project" value="InterPro"/>
</dbReference>
<feature type="compositionally biased region" description="Polar residues" evidence="3">
    <location>
        <begin position="1"/>
        <end position="10"/>
    </location>
</feature>
<evidence type="ECO:0000256" key="1">
    <source>
        <dbReference type="ARBA" id="ARBA00023015"/>
    </source>
</evidence>
<dbReference type="PANTHER" id="PTHR47893:SF1">
    <property type="entry name" value="REGULATORY PROTEIN PCHR"/>
    <property type="match status" value="1"/>
</dbReference>
<keyword evidence="6" id="KW-1185">Reference proteome</keyword>
<dbReference type="PROSITE" id="PS01124">
    <property type="entry name" value="HTH_ARAC_FAMILY_2"/>
    <property type="match status" value="1"/>
</dbReference>
<reference evidence="5 6" key="1">
    <citation type="submission" date="2019-10" db="EMBL/GenBank/DDBJ databases">
        <title>Nocardia macrotermitis sp. nov. and Nocardia aurantia sp. nov., isolated from the gut of fungus growing-termite Macrotermes natalensis.</title>
        <authorList>
            <person name="Benndorf R."/>
            <person name="Schwitalla J."/>
            <person name="Martin K."/>
            <person name="De Beer W."/>
            <person name="Kaster A.-K."/>
            <person name="Vollmers J."/>
            <person name="Poulsen M."/>
            <person name="Beemelmanns C."/>
        </authorList>
    </citation>
    <scope>NUCLEOTIDE SEQUENCE [LARGE SCALE GENOMIC DNA]</scope>
    <source>
        <strain evidence="5 6">RB56</strain>
    </source>
</reference>
<dbReference type="PANTHER" id="PTHR47893">
    <property type="entry name" value="REGULATORY PROTEIN PCHR"/>
    <property type="match status" value="1"/>
</dbReference>
<dbReference type="InterPro" id="IPR009057">
    <property type="entry name" value="Homeodomain-like_sf"/>
</dbReference>
<feature type="region of interest" description="Disordered" evidence="3">
    <location>
        <begin position="1"/>
        <end position="28"/>
    </location>
</feature>
<organism evidence="5 6">
    <name type="scientific">Nocardia aurantia</name>
    <dbReference type="NCBI Taxonomy" id="2585199"/>
    <lineage>
        <taxon>Bacteria</taxon>
        <taxon>Bacillati</taxon>
        <taxon>Actinomycetota</taxon>
        <taxon>Actinomycetes</taxon>
        <taxon>Mycobacteriales</taxon>
        <taxon>Nocardiaceae</taxon>
        <taxon>Nocardia</taxon>
    </lineage>
</organism>
<accession>A0A7K0DXJ3</accession>
<feature type="domain" description="HTH araC/xylS-type" evidence="4">
    <location>
        <begin position="33"/>
        <end position="134"/>
    </location>
</feature>
<evidence type="ECO:0000313" key="5">
    <source>
        <dbReference type="EMBL" id="MQY30435.1"/>
    </source>
</evidence>
<dbReference type="Proteomes" id="UP000431401">
    <property type="component" value="Unassembled WGS sequence"/>
</dbReference>
<proteinExistence type="predicted"/>
<dbReference type="InterPro" id="IPR053142">
    <property type="entry name" value="PchR_regulatory_protein"/>
</dbReference>
<dbReference type="SUPFAM" id="SSF46689">
    <property type="entry name" value="Homeodomain-like"/>
    <property type="match status" value="1"/>
</dbReference>
<protein>
    <recommendedName>
        <fullName evidence="4">HTH araC/xylS-type domain-containing protein</fullName>
    </recommendedName>
</protein>
<dbReference type="Pfam" id="PF12833">
    <property type="entry name" value="HTH_18"/>
    <property type="match status" value="1"/>
</dbReference>
<comment type="caution">
    <text evidence="5">The sequence shown here is derived from an EMBL/GenBank/DDBJ whole genome shotgun (WGS) entry which is preliminary data.</text>
</comment>
<dbReference type="SMART" id="SM00342">
    <property type="entry name" value="HTH_ARAC"/>
    <property type="match status" value="1"/>
</dbReference>
<evidence type="ECO:0000256" key="3">
    <source>
        <dbReference type="SAM" id="MobiDB-lite"/>
    </source>
</evidence>
<dbReference type="Gene3D" id="1.10.10.60">
    <property type="entry name" value="Homeodomain-like"/>
    <property type="match status" value="1"/>
</dbReference>
<dbReference type="EMBL" id="WEGI01000014">
    <property type="protein sequence ID" value="MQY30435.1"/>
    <property type="molecule type" value="Genomic_DNA"/>
</dbReference>
<evidence type="ECO:0000313" key="6">
    <source>
        <dbReference type="Proteomes" id="UP000431401"/>
    </source>
</evidence>
<gene>
    <name evidence="5" type="ORF">NRB56_60370</name>
</gene>
<evidence type="ECO:0000256" key="2">
    <source>
        <dbReference type="ARBA" id="ARBA00023163"/>
    </source>
</evidence>
<name>A0A7K0DXJ3_9NOCA</name>
<dbReference type="RefSeq" id="WP_319943741.1">
    <property type="nucleotide sequence ID" value="NZ_WEGI01000014.1"/>
</dbReference>